<name>A0A5A7SJ15_9NOCA</name>
<keyword evidence="19" id="KW-1185">Reference proteome</keyword>
<evidence type="ECO:0000256" key="2">
    <source>
        <dbReference type="ARBA" id="ARBA00010871"/>
    </source>
</evidence>
<keyword evidence="5 14" id="KW-0547">Nucleotide-binding</keyword>
<protein>
    <recommendedName>
        <fullName evidence="12">D-alanine--D-alanine ligase</fullName>
        <ecNumber evidence="12">6.3.2.4</ecNumber>
    </recommendedName>
    <alternativeName>
        <fullName evidence="12">D-Ala-D-Ala ligase</fullName>
    </alternativeName>
    <alternativeName>
        <fullName evidence="12">D-alanylalanine synthetase</fullName>
    </alternativeName>
</protein>
<evidence type="ECO:0000256" key="12">
    <source>
        <dbReference type="HAMAP-Rule" id="MF_00047"/>
    </source>
</evidence>
<dbReference type="SUPFAM" id="SSF52440">
    <property type="entry name" value="PreATP-grasp domain"/>
    <property type="match status" value="1"/>
</dbReference>
<feature type="binding site" evidence="14">
    <location>
        <begin position="364"/>
        <end position="365"/>
    </location>
    <ligand>
        <name>ATP</name>
        <dbReference type="ChEBI" id="CHEBI:30616"/>
    </ligand>
</feature>
<reference evidence="18 19" key="1">
    <citation type="submission" date="2019-07" db="EMBL/GenBank/DDBJ databases">
        <title>Rhodococcus cavernicolus sp. nov., isolated from a cave.</title>
        <authorList>
            <person name="Lee S.D."/>
        </authorList>
    </citation>
    <scope>NUCLEOTIDE SEQUENCE [LARGE SCALE GENOMIC DNA]</scope>
    <source>
        <strain evidence="18 19">C1-24</strain>
    </source>
</reference>
<comment type="pathway">
    <text evidence="12">Cell wall biogenesis; peptidoglycan biosynthesis.</text>
</comment>
<keyword evidence="4 15" id="KW-0479">Metal-binding</keyword>
<dbReference type="UniPathway" id="UPA00219"/>
<keyword evidence="11 12" id="KW-0961">Cell wall biogenesis/degradation</keyword>
<evidence type="ECO:0000256" key="16">
    <source>
        <dbReference type="PROSITE-ProRule" id="PRU00409"/>
    </source>
</evidence>
<evidence type="ECO:0000256" key="8">
    <source>
        <dbReference type="ARBA" id="ARBA00022960"/>
    </source>
</evidence>
<evidence type="ECO:0000256" key="4">
    <source>
        <dbReference type="ARBA" id="ARBA00022723"/>
    </source>
</evidence>
<dbReference type="OrthoDB" id="9813261at2"/>
<feature type="binding site" evidence="14">
    <location>
        <position position="187"/>
    </location>
    <ligand>
        <name>ATP</name>
        <dbReference type="ChEBI" id="CHEBI:30616"/>
    </ligand>
</feature>
<dbReference type="GO" id="GO:0005829">
    <property type="term" value="C:cytosol"/>
    <property type="evidence" value="ECO:0007669"/>
    <property type="project" value="TreeGrafter"/>
</dbReference>
<comment type="caution">
    <text evidence="18">The sequence shown here is derived from an EMBL/GenBank/DDBJ whole genome shotgun (WGS) entry which is preliminary data.</text>
</comment>
<evidence type="ECO:0000256" key="11">
    <source>
        <dbReference type="ARBA" id="ARBA00023316"/>
    </source>
</evidence>
<keyword evidence="6 16" id="KW-0067">ATP-binding</keyword>
<dbReference type="PANTHER" id="PTHR23132">
    <property type="entry name" value="D-ALANINE--D-ALANINE LIGASE"/>
    <property type="match status" value="1"/>
</dbReference>
<dbReference type="PANTHER" id="PTHR23132:SF25">
    <property type="entry name" value="D-ALANINE--D-ALANINE LIGASE A"/>
    <property type="match status" value="1"/>
</dbReference>
<dbReference type="GO" id="GO:0005524">
    <property type="term" value="F:ATP binding"/>
    <property type="evidence" value="ECO:0007669"/>
    <property type="project" value="UniProtKB-UniRule"/>
</dbReference>
<proteinExistence type="inferred from homology"/>
<feature type="binding site" evidence="14">
    <location>
        <begin position="227"/>
        <end position="229"/>
    </location>
    <ligand>
        <name>ATP</name>
        <dbReference type="ChEBI" id="CHEBI:30616"/>
    </ligand>
</feature>
<dbReference type="InterPro" id="IPR011095">
    <property type="entry name" value="Dala_Dala_lig_C"/>
</dbReference>
<feature type="binding site" evidence="15">
    <location>
        <position position="353"/>
    </location>
    <ligand>
        <name>Mg(2+)</name>
        <dbReference type="ChEBI" id="CHEBI:18420"/>
        <label>1</label>
    </ligand>
</feature>
<evidence type="ECO:0000256" key="6">
    <source>
        <dbReference type="ARBA" id="ARBA00022840"/>
    </source>
</evidence>
<dbReference type="Gene3D" id="3.40.50.20">
    <property type="match status" value="1"/>
</dbReference>
<evidence type="ECO:0000256" key="3">
    <source>
        <dbReference type="ARBA" id="ARBA00022598"/>
    </source>
</evidence>
<dbReference type="Pfam" id="PF01820">
    <property type="entry name" value="Dala_Dala_lig_N"/>
    <property type="match status" value="1"/>
</dbReference>
<evidence type="ECO:0000259" key="17">
    <source>
        <dbReference type="PROSITE" id="PS50975"/>
    </source>
</evidence>
<dbReference type="SUPFAM" id="SSF56059">
    <property type="entry name" value="Glutathione synthetase ATP-binding domain-like"/>
    <property type="match status" value="1"/>
</dbReference>
<keyword evidence="9 12" id="KW-0573">Peptidoglycan synthesis</keyword>
<dbReference type="PIRSF" id="PIRSF039102">
    <property type="entry name" value="Ddl/VanB"/>
    <property type="match status" value="1"/>
</dbReference>
<evidence type="ECO:0000256" key="7">
    <source>
        <dbReference type="ARBA" id="ARBA00022842"/>
    </source>
</evidence>
<comment type="similarity">
    <text evidence="2 12">Belongs to the D-alanine--D-alanine ligase family.</text>
</comment>
<dbReference type="PROSITE" id="PS00843">
    <property type="entry name" value="DALA_DALA_LIGASE_1"/>
    <property type="match status" value="1"/>
</dbReference>
<dbReference type="GO" id="GO:0071555">
    <property type="term" value="P:cell wall organization"/>
    <property type="evidence" value="ECO:0007669"/>
    <property type="project" value="UniProtKB-KW"/>
</dbReference>
<gene>
    <name evidence="12" type="primary">ddl</name>
    <name evidence="18" type="ORF">FOY51_06810</name>
</gene>
<dbReference type="GO" id="GO:0046872">
    <property type="term" value="F:metal ion binding"/>
    <property type="evidence" value="ECO:0007669"/>
    <property type="project" value="UniProtKB-KW"/>
</dbReference>
<evidence type="ECO:0000256" key="14">
    <source>
        <dbReference type="PIRSR" id="PIRSR039102-2"/>
    </source>
</evidence>
<dbReference type="GO" id="GO:0008360">
    <property type="term" value="P:regulation of cell shape"/>
    <property type="evidence" value="ECO:0007669"/>
    <property type="project" value="UniProtKB-KW"/>
</dbReference>
<dbReference type="AlphaFoldDB" id="A0A5A7SJ15"/>
<feature type="active site" evidence="13">
    <location>
        <position position="376"/>
    </location>
</feature>
<dbReference type="Pfam" id="PF07478">
    <property type="entry name" value="Dala_Dala_lig_C"/>
    <property type="match status" value="1"/>
</dbReference>
<evidence type="ECO:0000256" key="1">
    <source>
        <dbReference type="ARBA" id="ARBA00001936"/>
    </source>
</evidence>
<keyword evidence="10 15" id="KW-0464">Manganese</keyword>
<dbReference type="Proteomes" id="UP000322244">
    <property type="component" value="Unassembled WGS sequence"/>
</dbReference>
<dbReference type="InterPro" id="IPR000291">
    <property type="entry name" value="D-Ala_lig_Van_CS"/>
</dbReference>
<comment type="cofactor">
    <cofactor evidence="15">
        <name>Mg(2+)</name>
        <dbReference type="ChEBI" id="CHEBI:18420"/>
    </cofactor>
    <cofactor evidence="15">
        <name>Mn(2+)</name>
        <dbReference type="ChEBI" id="CHEBI:29035"/>
    </cofactor>
    <text evidence="15">Binds 2 magnesium or manganese ions per subunit.</text>
</comment>
<evidence type="ECO:0000256" key="13">
    <source>
        <dbReference type="PIRSR" id="PIRSR039102-1"/>
    </source>
</evidence>
<evidence type="ECO:0000256" key="15">
    <source>
        <dbReference type="PIRSR" id="PIRSR039102-3"/>
    </source>
</evidence>
<accession>A0A5A7SJ15</accession>
<evidence type="ECO:0000256" key="10">
    <source>
        <dbReference type="ARBA" id="ARBA00023211"/>
    </source>
</evidence>
<evidence type="ECO:0000256" key="9">
    <source>
        <dbReference type="ARBA" id="ARBA00022984"/>
    </source>
</evidence>
<feature type="binding site" evidence="14">
    <location>
        <begin position="235"/>
        <end position="236"/>
    </location>
    <ligand>
        <name>ATP</name>
        <dbReference type="ChEBI" id="CHEBI:30616"/>
    </ligand>
</feature>
<feature type="binding site" evidence="15">
    <location>
        <position position="367"/>
    </location>
    <ligand>
        <name>Mg(2+)</name>
        <dbReference type="ChEBI" id="CHEBI:18420"/>
        <label>2</label>
    </ligand>
</feature>
<dbReference type="InterPro" id="IPR016185">
    <property type="entry name" value="PreATP-grasp_dom_sf"/>
</dbReference>
<feature type="domain" description="ATP-grasp" evidence="17">
    <location>
        <begin position="191"/>
        <end position="398"/>
    </location>
</feature>
<dbReference type="InterPro" id="IPR005905">
    <property type="entry name" value="D_ala_D_ala"/>
</dbReference>
<dbReference type="NCBIfam" id="NF002528">
    <property type="entry name" value="PRK01966.1-4"/>
    <property type="match status" value="1"/>
</dbReference>
<keyword evidence="12" id="KW-0963">Cytoplasm</keyword>
<dbReference type="GO" id="GO:0008716">
    <property type="term" value="F:D-alanine-D-alanine ligase activity"/>
    <property type="evidence" value="ECO:0007669"/>
    <property type="project" value="UniProtKB-UniRule"/>
</dbReference>
<feature type="binding site" evidence="15">
    <location>
        <position position="365"/>
    </location>
    <ligand>
        <name>Mg(2+)</name>
        <dbReference type="ChEBI" id="CHEBI:18420"/>
        <label>1</label>
    </ligand>
</feature>
<dbReference type="EMBL" id="VLNY01000002">
    <property type="protein sequence ID" value="KAA0024241.1"/>
    <property type="molecule type" value="Genomic_DNA"/>
</dbReference>
<feature type="active site" evidence="13">
    <location>
        <position position="61"/>
    </location>
</feature>
<dbReference type="InterPro" id="IPR011127">
    <property type="entry name" value="Dala_Dala_lig_N"/>
</dbReference>
<dbReference type="HAMAP" id="MF_00047">
    <property type="entry name" value="Dala_Dala_lig"/>
    <property type="match status" value="1"/>
</dbReference>
<comment type="subcellular location">
    <subcellularLocation>
        <location evidence="12">Cytoplasm</location>
    </subcellularLocation>
</comment>
<comment type="function">
    <text evidence="12">Cell wall formation.</text>
</comment>
<evidence type="ECO:0000313" key="18">
    <source>
        <dbReference type="EMBL" id="KAA0024241.1"/>
    </source>
</evidence>
<sequence length="408" mass="43059">MRCIGSATRACRCAKRSAICWAGESSPSDPPGHHAGERDGTVCAVTNRIKVAVLFGGRSNEHSVSCVSAGSVLRSLDPEKYEAVPIGITRDGTWVLGSSDPSALTIRDRALPSVDGGGTELALSADPSRPGELIPVGTAEVLSSVDVVFPVLHGAYGEDGTVQGLLEIAGLPYIGAGVLASAAGMDKEFTKKLLAAEGLPVGVQVVLRRGTDTLTEEQRDLLGLPVFVKPARGGSSIGISRVADWDGLPAAIAEARRHDPKVVIEAGIVGREVECGVLEFPDGRVEASAVAEIRMPDTATDDTAFYDFDTKYLDDVCEFDIPARLDDAVSAELRELAVRAFEALDCQGLARVDFFVTPDGPVINEINTLPGFTAISMYPQMWKSVGIDNTQLVTNLIETALARGTGLR</sequence>
<feature type="binding site" evidence="15">
    <location>
        <position position="365"/>
    </location>
    <ligand>
        <name>Mg(2+)</name>
        <dbReference type="ChEBI" id="CHEBI:18420"/>
        <label>2</label>
    </ligand>
</feature>
<comment type="cofactor">
    <cofactor evidence="1">
        <name>Mn(2+)</name>
        <dbReference type="ChEBI" id="CHEBI:29035"/>
    </cofactor>
</comment>
<evidence type="ECO:0000313" key="19">
    <source>
        <dbReference type="Proteomes" id="UP000322244"/>
    </source>
</evidence>
<dbReference type="InterPro" id="IPR013815">
    <property type="entry name" value="ATP_grasp_subdomain_1"/>
</dbReference>
<keyword evidence="8 12" id="KW-0133">Cell shape</keyword>
<dbReference type="Gene3D" id="3.30.1490.20">
    <property type="entry name" value="ATP-grasp fold, A domain"/>
    <property type="match status" value="1"/>
</dbReference>
<dbReference type="PROSITE" id="PS00844">
    <property type="entry name" value="DALA_DALA_LIGASE_2"/>
    <property type="match status" value="1"/>
</dbReference>
<feature type="active site" evidence="13">
    <location>
        <position position="235"/>
    </location>
</feature>
<feature type="binding site" evidence="14">
    <location>
        <begin position="265"/>
        <end position="272"/>
    </location>
    <ligand>
        <name>ATP</name>
        <dbReference type="ChEBI" id="CHEBI:30616"/>
    </ligand>
</feature>
<dbReference type="Gene3D" id="3.30.470.20">
    <property type="entry name" value="ATP-grasp fold, B domain"/>
    <property type="match status" value="1"/>
</dbReference>
<dbReference type="NCBIfam" id="TIGR01205">
    <property type="entry name" value="D_ala_D_alaTIGR"/>
    <property type="match status" value="1"/>
</dbReference>
<keyword evidence="7 15" id="KW-0460">Magnesium</keyword>
<dbReference type="InterPro" id="IPR011761">
    <property type="entry name" value="ATP-grasp"/>
</dbReference>
<dbReference type="EC" id="6.3.2.4" evidence="12"/>
<comment type="catalytic activity">
    <reaction evidence="12">
        <text>2 D-alanine + ATP = D-alanyl-D-alanine + ADP + phosphate + H(+)</text>
        <dbReference type="Rhea" id="RHEA:11224"/>
        <dbReference type="ChEBI" id="CHEBI:15378"/>
        <dbReference type="ChEBI" id="CHEBI:30616"/>
        <dbReference type="ChEBI" id="CHEBI:43474"/>
        <dbReference type="ChEBI" id="CHEBI:57416"/>
        <dbReference type="ChEBI" id="CHEBI:57822"/>
        <dbReference type="ChEBI" id="CHEBI:456216"/>
        <dbReference type="EC" id="6.3.2.4"/>
    </reaction>
</comment>
<dbReference type="FunFam" id="3.30.470.20:FF:000008">
    <property type="entry name" value="D-alanine--D-alanine ligase"/>
    <property type="match status" value="1"/>
</dbReference>
<dbReference type="PROSITE" id="PS50975">
    <property type="entry name" value="ATP_GRASP"/>
    <property type="match status" value="1"/>
</dbReference>
<keyword evidence="3 12" id="KW-0436">Ligase</keyword>
<organism evidence="18 19">
    <name type="scientific">Antrihabitans cavernicola</name>
    <dbReference type="NCBI Taxonomy" id="2495913"/>
    <lineage>
        <taxon>Bacteria</taxon>
        <taxon>Bacillati</taxon>
        <taxon>Actinomycetota</taxon>
        <taxon>Actinomycetes</taxon>
        <taxon>Mycobacteriales</taxon>
        <taxon>Nocardiaceae</taxon>
        <taxon>Antrihabitans</taxon>
    </lineage>
</organism>
<dbReference type="GO" id="GO:0009252">
    <property type="term" value="P:peptidoglycan biosynthetic process"/>
    <property type="evidence" value="ECO:0007669"/>
    <property type="project" value="UniProtKB-UniRule"/>
</dbReference>
<evidence type="ECO:0000256" key="5">
    <source>
        <dbReference type="ARBA" id="ARBA00022741"/>
    </source>
</evidence>